<dbReference type="Proteomes" id="UP000675747">
    <property type="component" value="Unassembled WGS sequence"/>
</dbReference>
<accession>A0A8J7VUM6</accession>
<organism evidence="4">
    <name type="scientific">Coralloluteibacterium stylophorae</name>
    <dbReference type="NCBI Taxonomy" id="1776034"/>
    <lineage>
        <taxon>Bacteria</taxon>
        <taxon>Pseudomonadati</taxon>
        <taxon>Pseudomonadota</taxon>
        <taxon>Gammaproteobacteria</taxon>
        <taxon>Lysobacterales</taxon>
        <taxon>Lysobacteraceae</taxon>
        <taxon>Coralloluteibacterium</taxon>
    </lineage>
</organism>
<feature type="signal peptide" evidence="2">
    <location>
        <begin position="1"/>
        <end position="21"/>
    </location>
</feature>
<proteinExistence type="predicted"/>
<evidence type="ECO:0000313" key="4">
    <source>
        <dbReference type="EMBL" id="MBR0563209.1"/>
    </source>
</evidence>
<evidence type="ECO:0000313" key="6">
    <source>
        <dbReference type="Proteomes" id="UP000675747"/>
    </source>
</evidence>
<evidence type="ECO:0000313" key="5">
    <source>
        <dbReference type="EMBL" id="MBS7457798.1"/>
    </source>
</evidence>
<comment type="caution">
    <text evidence="4">The sequence shown here is derived from an EMBL/GenBank/DDBJ whole genome shotgun (WGS) entry which is preliminary data.</text>
</comment>
<dbReference type="InterPro" id="IPR025392">
    <property type="entry name" value="DUF4124"/>
</dbReference>
<dbReference type="EMBL" id="JAGQFT010000109">
    <property type="protein sequence ID" value="MBR0563209.1"/>
    <property type="molecule type" value="Genomic_DNA"/>
</dbReference>
<reference evidence="5 6" key="1">
    <citation type="journal article" date="2021" name="Microbiol. Resour. Announc.">
        <title>Draft Genome Sequence of Coralloluteibacterium stylophorae LMG 29479T.</title>
        <authorList>
            <person name="Karlyshev A.V."/>
            <person name="Kudryashova E.B."/>
            <person name="Ariskina E.V."/>
            <person name="Conroy A.P."/>
            <person name="Abidueva E.Y."/>
        </authorList>
    </citation>
    <scope>NUCLEOTIDE SEQUENCE [LARGE SCALE GENOMIC DNA]</scope>
    <source>
        <strain evidence="5 6">LMG 29479</strain>
    </source>
</reference>
<feature type="chain" id="PRO_5042774250" evidence="2">
    <location>
        <begin position="22"/>
        <end position="136"/>
    </location>
</feature>
<keyword evidence="2" id="KW-0732">Signal</keyword>
<evidence type="ECO:0000256" key="1">
    <source>
        <dbReference type="SAM" id="MobiDB-lite"/>
    </source>
</evidence>
<evidence type="ECO:0000256" key="2">
    <source>
        <dbReference type="SAM" id="SignalP"/>
    </source>
</evidence>
<feature type="region of interest" description="Disordered" evidence="1">
    <location>
        <begin position="33"/>
        <end position="52"/>
    </location>
</feature>
<dbReference type="AlphaFoldDB" id="A0A8J7VUM6"/>
<gene>
    <name evidence="5" type="ORF">KB893_011720</name>
    <name evidence="4" type="ORF">KB893_11900</name>
</gene>
<dbReference type="EMBL" id="JAGQFT020000007">
    <property type="protein sequence ID" value="MBS7457798.1"/>
    <property type="molecule type" value="Genomic_DNA"/>
</dbReference>
<feature type="domain" description="DUF4124" evidence="3">
    <location>
        <begin position="12"/>
        <end position="66"/>
    </location>
</feature>
<protein>
    <submittedName>
        <fullName evidence="4">DUF4124 domain-containing protein</fullName>
    </submittedName>
</protein>
<evidence type="ECO:0000259" key="3">
    <source>
        <dbReference type="Pfam" id="PF13511"/>
    </source>
</evidence>
<sequence length="136" mass="14017">MRVNRSVALLLACALPAVAIAQDRVYTWVDDSGVRHYSEAPPSSGKYEERTFTQSGASSSVAAATPTAGAAATATAASGGNENCTKAQANVELLSRGVSVVMDRDGDGQPDEPLSDLEKANQLELANAQVKAYCGG</sequence>
<name>A0A8J7VUM6_9GAMM</name>
<dbReference type="RefSeq" id="WP_211927126.1">
    <property type="nucleotide sequence ID" value="NZ_JAGQFT020000007.1"/>
</dbReference>
<keyword evidence="6" id="KW-1185">Reference proteome</keyword>
<reference evidence="4" key="2">
    <citation type="submission" date="2021-04" db="EMBL/GenBank/DDBJ databases">
        <authorList>
            <person name="Karlyshev A.V."/>
        </authorList>
    </citation>
    <scope>NUCLEOTIDE SEQUENCE</scope>
    <source>
        <strain evidence="4">LMG 29479</strain>
    </source>
</reference>
<dbReference type="Pfam" id="PF13511">
    <property type="entry name" value="DUF4124"/>
    <property type="match status" value="1"/>
</dbReference>